<dbReference type="Gene3D" id="1.25.40.330">
    <property type="entry name" value="Adenylate cyclase-associated CAP, N-terminal domain"/>
    <property type="match status" value="1"/>
</dbReference>
<dbReference type="InterPro" id="IPR036222">
    <property type="entry name" value="CAP_N_sf"/>
</dbReference>
<proteinExistence type="predicted"/>
<organism evidence="1 2">
    <name type="scientific">Kalanchoe fedtschenkoi</name>
    <name type="common">Lavender scallops</name>
    <name type="synonym">South American air plant</name>
    <dbReference type="NCBI Taxonomy" id="63787"/>
    <lineage>
        <taxon>Eukaryota</taxon>
        <taxon>Viridiplantae</taxon>
        <taxon>Streptophyta</taxon>
        <taxon>Embryophyta</taxon>
        <taxon>Tracheophyta</taxon>
        <taxon>Spermatophyta</taxon>
        <taxon>Magnoliopsida</taxon>
        <taxon>eudicotyledons</taxon>
        <taxon>Gunneridae</taxon>
        <taxon>Pentapetalae</taxon>
        <taxon>Saxifragales</taxon>
        <taxon>Crassulaceae</taxon>
        <taxon>Kalanchoe</taxon>
    </lineage>
</organism>
<reference evidence="1" key="1">
    <citation type="submission" date="2021-01" db="UniProtKB">
        <authorList>
            <consortium name="EnsemblPlants"/>
        </authorList>
    </citation>
    <scope>IDENTIFICATION</scope>
</reference>
<dbReference type="AlphaFoldDB" id="A0A7N0T5Z9"/>
<accession>A0A7N0T5Z9</accession>
<dbReference type="SUPFAM" id="SSF101278">
    <property type="entry name" value="N-terminal domain of adenylylcyclase associated protein, CAP"/>
    <property type="match status" value="1"/>
</dbReference>
<dbReference type="EnsemblPlants" id="Kaladp0024s0210.1.v1.1">
    <property type="protein sequence ID" value="Kaladp0024s0210.1.v1.1"/>
    <property type="gene ID" value="Kaladp0024s0210.v1.1"/>
</dbReference>
<dbReference type="Gramene" id="Kaladp0024s0210.1.v1.1">
    <property type="protein sequence ID" value="Kaladp0024s0210.1.v1.1"/>
    <property type="gene ID" value="Kaladp0024s0210.v1.1"/>
</dbReference>
<name>A0A7N0T5Z9_KALFE</name>
<evidence type="ECO:0000313" key="1">
    <source>
        <dbReference type="EnsemblPlants" id="Kaladp0024s0210.1.v1.1"/>
    </source>
</evidence>
<keyword evidence="2" id="KW-1185">Reference proteome</keyword>
<protein>
    <submittedName>
        <fullName evidence="1">Uncharacterized protein</fullName>
    </submittedName>
</protein>
<sequence length="141" mass="15314">MISRCQIRRFWHMEISPPAFGADFGCGVEDRGKGSGGDKGAGGGVSYSEEVACESQESKANALTEGRKNEFFNHLKAASDTQSALAWIAYSGKDCGMSISMAQVEESWQSAEFYNKNFLLSSEGKTPTMWSGPGRSRNSIH</sequence>
<evidence type="ECO:0000313" key="2">
    <source>
        <dbReference type="Proteomes" id="UP000594263"/>
    </source>
</evidence>
<dbReference type="Proteomes" id="UP000594263">
    <property type="component" value="Unplaced"/>
</dbReference>